<protein>
    <recommendedName>
        <fullName evidence="3">Survival motor neuron Tudor domain-containing protein</fullName>
    </recommendedName>
</protein>
<evidence type="ECO:0008006" key="3">
    <source>
        <dbReference type="Google" id="ProtNLM"/>
    </source>
</evidence>
<proteinExistence type="predicted"/>
<dbReference type="RefSeq" id="XP_013756782.1">
    <property type="nucleotide sequence ID" value="XM_013901328.1"/>
</dbReference>
<accession>A0A0L0DER6</accession>
<gene>
    <name evidence="1" type="ORF">AMSG_06730</name>
</gene>
<evidence type="ECO:0000313" key="1">
    <source>
        <dbReference type="EMBL" id="KNC50827.1"/>
    </source>
</evidence>
<name>A0A0L0DER6_THETB</name>
<evidence type="ECO:0000313" key="2">
    <source>
        <dbReference type="Proteomes" id="UP000054408"/>
    </source>
</evidence>
<keyword evidence="2" id="KW-1185">Reference proteome</keyword>
<dbReference type="AlphaFoldDB" id="A0A0L0DER6"/>
<sequence length="94" mass="9648">MVDESANSVGSADSVGSDLLPGAWEEVSASASASASDGEQAPHVVETIAPSLPLPQRIADDPVLVDLLHAWYHAGYCAGLVAARGDGMMYSVVH</sequence>
<reference evidence="1 2" key="1">
    <citation type="submission" date="2010-05" db="EMBL/GenBank/DDBJ databases">
        <title>The Genome Sequence of Thecamonas trahens ATCC 50062.</title>
        <authorList>
            <consortium name="The Broad Institute Genome Sequencing Platform"/>
            <person name="Russ C."/>
            <person name="Cuomo C."/>
            <person name="Shea T."/>
            <person name="Young S.K."/>
            <person name="Zeng Q."/>
            <person name="Koehrsen M."/>
            <person name="Haas B."/>
            <person name="Borodovsky M."/>
            <person name="Guigo R."/>
            <person name="Alvarado L."/>
            <person name="Berlin A."/>
            <person name="Bochicchio J."/>
            <person name="Borenstein D."/>
            <person name="Chapman S."/>
            <person name="Chen Z."/>
            <person name="Freedman E."/>
            <person name="Gellesch M."/>
            <person name="Goldberg J."/>
            <person name="Griggs A."/>
            <person name="Gujja S."/>
            <person name="Heilman E."/>
            <person name="Heiman D."/>
            <person name="Hepburn T."/>
            <person name="Howarth C."/>
            <person name="Jen D."/>
            <person name="Larson L."/>
            <person name="Mehta T."/>
            <person name="Park D."/>
            <person name="Pearson M."/>
            <person name="Roberts A."/>
            <person name="Saif S."/>
            <person name="Shenoy N."/>
            <person name="Sisk P."/>
            <person name="Stolte C."/>
            <person name="Sykes S."/>
            <person name="Thomson T."/>
            <person name="Walk T."/>
            <person name="White J."/>
            <person name="Yandava C."/>
            <person name="Burger G."/>
            <person name="Gray M.W."/>
            <person name="Holland P.W.H."/>
            <person name="King N."/>
            <person name="Lang F.B.F."/>
            <person name="Roger A.J."/>
            <person name="Ruiz-Trillo I."/>
            <person name="Lander E."/>
            <person name="Nusbaum C."/>
        </authorList>
    </citation>
    <scope>NUCLEOTIDE SEQUENCE [LARGE SCALE GENOMIC DNA]</scope>
    <source>
        <strain evidence="1 2">ATCC 50062</strain>
    </source>
</reference>
<dbReference type="GeneID" id="25565817"/>
<dbReference type="EMBL" id="GL349462">
    <property type="protein sequence ID" value="KNC50827.1"/>
    <property type="molecule type" value="Genomic_DNA"/>
</dbReference>
<dbReference type="Proteomes" id="UP000054408">
    <property type="component" value="Unassembled WGS sequence"/>
</dbReference>
<organism evidence="1 2">
    <name type="scientific">Thecamonas trahens ATCC 50062</name>
    <dbReference type="NCBI Taxonomy" id="461836"/>
    <lineage>
        <taxon>Eukaryota</taxon>
        <taxon>Apusozoa</taxon>
        <taxon>Apusomonadida</taxon>
        <taxon>Apusomonadidae</taxon>
        <taxon>Thecamonas</taxon>
    </lineage>
</organism>